<dbReference type="SUPFAM" id="SSF52518">
    <property type="entry name" value="Thiamin diphosphate-binding fold (THDP-binding)"/>
    <property type="match status" value="2"/>
</dbReference>
<evidence type="ECO:0000256" key="3">
    <source>
        <dbReference type="ARBA" id="ARBA00011738"/>
    </source>
</evidence>
<feature type="binding site" evidence="10">
    <location>
        <position position="174"/>
    </location>
    <ligand>
        <name>Mg(2+)</name>
        <dbReference type="ChEBI" id="CHEBI:18420"/>
    </ligand>
</feature>
<dbReference type="InterPro" id="IPR020826">
    <property type="entry name" value="Transketolase_BS"/>
</dbReference>
<feature type="binding site" evidence="10">
    <location>
        <begin position="145"/>
        <end position="146"/>
    </location>
    <ligand>
        <name>thiamine diphosphate</name>
        <dbReference type="ChEBI" id="CHEBI:58937"/>
    </ligand>
</feature>
<protein>
    <recommendedName>
        <fullName evidence="10">1-deoxy-D-xylulose-5-phosphate synthase</fullName>
        <ecNumber evidence="10">2.2.1.7</ecNumber>
    </recommendedName>
    <alternativeName>
        <fullName evidence="10">1-deoxyxylulose-5-phosphate synthase</fullName>
        <shortName evidence="10">DXP synthase</shortName>
        <shortName evidence="10">DXPS</shortName>
    </alternativeName>
</protein>
<keyword evidence="6 10" id="KW-0460">Magnesium</keyword>
<dbReference type="PANTHER" id="PTHR43322">
    <property type="entry name" value="1-D-DEOXYXYLULOSE 5-PHOSPHATE SYNTHASE-RELATED"/>
    <property type="match status" value="1"/>
</dbReference>
<feature type="binding site" evidence="10">
    <location>
        <position position="285"/>
    </location>
    <ligand>
        <name>thiamine diphosphate</name>
        <dbReference type="ChEBI" id="CHEBI:58937"/>
    </ligand>
</feature>
<feature type="compositionally biased region" description="Basic and acidic residues" evidence="11">
    <location>
        <begin position="633"/>
        <end position="649"/>
    </location>
</feature>
<dbReference type="EC" id="2.2.1.7" evidence="10"/>
<evidence type="ECO:0000313" key="14">
    <source>
        <dbReference type="Proteomes" id="UP001631957"/>
    </source>
</evidence>
<feature type="binding site" evidence="10">
    <location>
        <position position="174"/>
    </location>
    <ligand>
        <name>thiamine diphosphate</name>
        <dbReference type="ChEBI" id="CHEBI:58937"/>
    </ligand>
</feature>
<dbReference type="NCBIfam" id="NF003933">
    <property type="entry name" value="PRK05444.2-2"/>
    <property type="match status" value="1"/>
</dbReference>
<evidence type="ECO:0000256" key="4">
    <source>
        <dbReference type="ARBA" id="ARBA00022679"/>
    </source>
</evidence>
<dbReference type="InterPro" id="IPR005475">
    <property type="entry name" value="Transketolase-like_Pyr-bd"/>
</dbReference>
<evidence type="ECO:0000256" key="9">
    <source>
        <dbReference type="ARBA" id="ARBA00023229"/>
    </source>
</evidence>
<dbReference type="Proteomes" id="UP001631957">
    <property type="component" value="Unassembled WGS sequence"/>
</dbReference>
<dbReference type="InterPro" id="IPR049557">
    <property type="entry name" value="Transketolase_CS"/>
</dbReference>
<comment type="function">
    <text evidence="10">Catalyzes the acyloin condensation reaction between C atoms 2 and 3 of pyruvate and glyceraldehyde 3-phosphate to yield 1-deoxy-D-xylulose-5-phosphate (DXP).</text>
</comment>
<comment type="cofactor">
    <cofactor evidence="10">
        <name>Mg(2+)</name>
        <dbReference type="ChEBI" id="CHEBI:18420"/>
    </cofactor>
    <text evidence="10">Binds 1 Mg(2+) ion per subunit.</text>
</comment>
<evidence type="ECO:0000256" key="6">
    <source>
        <dbReference type="ARBA" id="ARBA00022842"/>
    </source>
</evidence>
<dbReference type="CDD" id="cd07033">
    <property type="entry name" value="TPP_PYR_DXS_TK_like"/>
    <property type="match status" value="1"/>
</dbReference>
<evidence type="ECO:0000256" key="10">
    <source>
        <dbReference type="HAMAP-Rule" id="MF_00315"/>
    </source>
</evidence>
<dbReference type="InterPro" id="IPR009014">
    <property type="entry name" value="Transketo_C/PFOR_II"/>
</dbReference>
<evidence type="ECO:0000256" key="11">
    <source>
        <dbReference type="SAM" id="MobiDB-lite"/>
    </source>
</evidence>
<feature type="domain" description="Transketolase-like pyrimidine-binding" evidence="12">
    <location>
        <begin position="316"/>
        <end position="480"/>
    </location>
</feature>
<name>A0ABW9HR67_9ACTN</name>
<dbReference type="Gene3D" id="3.40.50.920">
    <property type="match status" value="1"/>
</dbReference>
<organism evidence="13 14">
    <name type="scientific">Streptomyces niveiscabiei</name>
    <dbReference type="NCBI Taxonomy" id="164115"/>
    <lineage>
        <taxon>Bacteria</taxon>
        <taxon>Bacillati</taxon>
        <taxon>Actinomycetota</taxon>
        <taxon>Actinomycetes</taxon>
        <taxon>Kitasatosporales</taxon>
        <taxon>Streptomycetaceae</taxon>
        <taxon>Streptomyces</taxon>
    </lineage>
</organism>
<keyword evidence="5 10" id="KW-0479">Metal-binding</keyword>
<dbReference type="Gene3D" id="3.40.50.970">
    <property type="match status" value="2"/>
</dbReference>
<evidence type="ECO:0000256" key="2">
    <source>
        <dbReference type="ARBA" id="ARBA00011081"/>
    </source>
</evidence>
<comment type="catalytic activity">
    <reaction evidence="10">
        <text>D-glyceraldehyde 3-phosphate + pyruvate + H(+) = 1-deoxy-D-xylulose 5-phosphate + CO2</text>
        <dbReference type="Rhea" id="RHEA:12605"/>
        <dbReference type="ChEBI" id="CHEBI:15361"/>
        <dbReference type="ChEBI" id="CHEBI:15378"/>
        <dbReference type="ChEBI" id="CHEBI:16526"/>
        <dbReference type="ChEBI" id="CHEBI:57792"/>
        <dbReference type="ChEBI" id="CHEBI:59776"/>
        <dbReference type="EC" id="2.2.1.7"/>
    </reaction>
</comment>
<dbReference type="EMBL" id="JBJVNI010000008">
    <property type="protein sequence ID" value="MFM9610221.1"/>
    <property type="molecule type" value="Genomic_DNA"/>
</dbReference>
<comment type="caution">
    <text evidence="13">The sequence shown here is derived from an EMBL/GenBank/DDBJ whole genome shotgun (WGS) entry which is preliminary data.</text>
</comment>
<dbReference type="Pfam" id="PF02779">
    <property type="entry name" value="Transket_pyr"/>
    <property type="match status" value="1"/>
</dbReference>
<dbReference type="PROSITE" id="PS00801">
    <property type="entry name" value="TRANSKETOLASE_1"/>
    <property type="match status" value="1"/>
</dbReference>
<gene>
    <name evidence="10 13" type="primary">dxs</name>
    <name evidence="13" type="ORF">ACKI18_16100</name>
</gene>
<comment type="pathway">
    <text evidence="1 10">Metabolic intermediate biosynthesis; 1-deoxy-D-xylulose 5-phosphate biosynthesis; 1-deoxy-D-xylulose 5-phosphate from D-glyceraldehyde 3-phosphate and pyruvate: step 1/1.</text>
</comment>
<feature type="binding site" evidence="10">
    <location>
        <position position="144"/>
    </location>
    <ligand>
        <name>Mg(2+)</name>
        <dbReference type="ChEBI" id="CHEBI:18420"/>
    </ligand>
</feature>
<dbReference type="SUPFAM" id="SSF52922">
    <property type="entry name" value="TK C-terminal domain-like"/>
    <property type="match status" value="1"/>
</dbReference>
<dbReference type="InterPro" id="IPR005477">
    <property type="entry name" value="Dxylulose-5-P_synthase"/>
</dbReference>
<keyword evidence="8 10" id="KW-0786">Thiamine pyrophosphate</keyword>
<dbReference type="PROSITE" id="PS00802">
    <property type="entry name" value="TRANSKETOLASE_2"/>
    <property type="match status" value="1"/>
</dbReference>
<evidence type="ECO:0000256" key="5">
    <source>
        <dbReference type="ARBA" id="ARBA00022723"/>
    </source>
</evidence>
<comment type="cofactor">
    <cofactor evidence="10">
        <name>thiamine diphosphate</name>
        <dbReference type="ChEBI" id="CHEBI:58937"/>
    </cofactor>
    <text evidence="10">Binds 1 thiamine pyrophosphate per subunit.</text>
</comment>
<dbReference type="PANTHER" id="PTHR43322:SF5">
    <property type="entry name" value="1-DEOXY-D-XYLULOSE-5-PHOSPHATE SYNTHASE, CHLOROPLASTIC"/>
    <property type="match status" value="1"/>
</dbReference>
<evidence type="ECO:0000313" key="13">
    <source>
        <dbReference type="EMBL" id="MFM9610221.1"/>
    </source>
</evidence>
<feature type="binding site" evidence="10">
    <location>
        <position position="73"/>
    </location>
    <ligand>
        <name>thiamine diphosphate</name>
        <dbReference type="ChEBI" id="CHEBI:58937"/>
    </ligand>
</feature>
<dbReference type="InterPro" id="IPR029061">
    <property type="entry name" value="THDP-binding"/>
</dbReference>
<comment type="subunit">
    <text evidence="3 10">Homodimer.</text>
</comment>
<feature type="region of interest" description="Disordered" evidence="11">
    <location>
        <begin position="633"/>
        <end position="665"/>
    </location>
</feature>
<dbReference type="InterPro" id="IPR033248">
    <property type="entry name" value="Transketolase_C"/>
</dbReference>
<sequence length="665" mass="70827">MTILESVRQPRDLKALTEPQLRLLAEEIREFLVHAVARTGGHLGPNLGVVELTIALHRVFASPVDRVLWDTGHQAYVHKLLTGRQDFSKLRGKGGLSGYPSREESEHDVIENSHASTALGWADGLAKARDVQGEKGHVVAVIGDGALTGGMAWEALNNIAAAKNRPLIIVVNDNERSYAPTIGGLANHLATLRTTDSYERVLAWGKDVLQRTPVVGRTVYEALHGAKKGFKDAFAPQGLFEDLGLKYVGPIDGHDIKAVESALRRAKRFHGPVLVHCLTEKGRGYEPALAHEEDHFHTVGVMDPETCEPLAPSGGPSWTSVFGEEMVRIGEERDDVVAITAAMLHPVGLAGFAERFPDRVWDVGIAEQHAAVSAAGLATGGLHPVVAVYATFLNRAFDQLLMDVALHRCGVTFVLDRAGVTGVDGASHNGMWDMSILQVVPGLRIAAPRDADQLRVQLRESVAVDDAPTLIRFPKESVGPSVPALERVGDMDVLRAGTDVLLVAVGVMAPVCLQAAELLAARGIACTVVDPRWVKPVDPELPGLAARHRLVAVVEDNSRSGGVGSAVALALGDAEVDVPVRRFGIPEQFLAHAKRGEVLADIGLTPVEIAGRIGASLAVREAEDVVERADLAGRADPAGRGDLVGRGDAVDDTDGQPGGAVKEKE</sequence>
<dbReference type="Pfam" id="PF13292">
    <property type="entry name" value="DXP_synthase_N"/>
    <property type="match status" value="1"/>
</dbReference>
<proteinExistence type="inferred from homology"/>
<keyword evidence="9 10" id="KW-0414">Isoprene biosynthesis</keyword>
<accession>A0ABW9HR67</accession>
<feature type="binding site" evidence="10">
    <location>
        <position position="367"/>
    </location>
    <ligand>
        <name>thiamine diphosphate</name>
        <dbReference type="ChEBI" id="CHEBI:58937"/>
    </ligand>
</feature>
<evidence type="ECO:0000256" key="7">
    <source>
        <dbReference type="ARBA" id="ARBA00022977"/>
    </source>
</evidence>
<dbReference type="SMART" id="SM00861">
    <property type="entry name" value="Transket_pyr"/>
    <property type="match status" value="1"/>
</dbReference>
<feature type="binding site" evidence="10">
    <location>
        <begin position="113"/>
        <end position="115"/>
    </location>
    <ligand>
        <name>thiamine diphosphate</name>
        <dbReference type="ChEBI" id="CHEBI:58937"/>
    </ligand>
</feature>
<dbReference type="Pfam" id="PF02780">
    <property type="entry name" value="Transketolase_C"/>
    <property type="match status" value="1"/>
</dbReference>
<keyword evidence="7 10" id="KW-0784">Thiamine biosynthesis</keyword>
<dbReference type="NCBIfam" id="TIGR00204">
    <property type="entry name" value="dxs"/>
    <property type="match status" value="1"/>
</dbReference>
<dbReference type="RefSeq" id="WP_409121573.1">
    <property type="nucleotide sequence ID" value="NZ_JBJVNI010000008.1"/>
</dbReference>
<comment type="similarity">
    <text evidence="2 10">Belongs to the transketolase family. DXPS subfamily.</text>
</comment>
<keyword evidence="14" id="KW-1185">Reference proteome</keyword>
<dbReference type="HAMAP" id="MF_00315">
    <property type="entry name" value="DXP_synth"/>
    <property type="match status" value="1"/>
</dbReference>
<evidence type="ECO:0000259" key="12">
    <source>
        <dbReference type="SMART" id="SM00861"/>
    </source>
</evidence>
<dbReference type="GO" id="GO:0008661">
    <property type="term" value="F:1-deoxy-D-xylulose-5-phosphate synthase activity"/>
    <property type="evidence" value="ECO:0007669"/>
    <property type="project" value="UniProtKB-EC"/>
</dbReference>
<reference evidence="13 14" key="1">
    <citation type="submission" date="2024-12" db="EMBL/GenBank/DDBJ databases">
        <title>Forecasting of Potato common scab and diversities of Pathogenic streptomyces spp. in china.</title>
        <authorList>
            <person name="Handique U."/>
            <person name="Wu J."/>
        </authorList>
    </citation>
    <scope>NUCLEOTIDE SEQUENCE [LARGE SCALE GENOMIC DNA]</scope>
    <source>
        <strain evidence="13 14">ZRIMU1530</strain>
    </source>
</reference>
<evidence type="ECO:0000256" key="8">
    <source>
        <dbReference type="ARBA" id="ARBA00023052"/>
    </source>
</evidence>
<evidence type="ECO:0000256" key="1">
    <source>
        <dbReference type="ARBA" id="ARBA00004980"/>
    </source>
</evidence>
<keyword evidence="4 10" id="KW-0808">Transferase</keyword>
<dbReference type="CDD" id="cd02007">
    <property type="entry name" value="TPP_DXS"/>
    <property type="match status" value="1"/>
</dbReference>